<organism evidence="1 2">
    <name type="scientific">Setomelanomma holmii</name>
    <dbReference type="NCBI Taxonomy" id="210430"/>
    <lineage>
        <taxon>Eukaryota</taxon>
        <taxon>Fungi</taxon>
        <taxon>Dikarya</taxon>
        <taxon>Ascomycota</taxon>
        <taxon>Pezizomycotina</taxon>
        <taxon>Dothideomycetes</taxon>
        <taxon>Pleosporomycetidae</taxon>
        <taxon>Pleosporales</taxon>
        <taxon>Pleosporineae</taxon>
        <taxon>Phaeosphaeriaceae</taxon>
        <taxon>Setomelanomma</taxon>
    </lineage>
</organism>
<dbReference type="EMBL" id="ML978175">
    <property type="protein sequence ID" value="KAF2032109.1"/>
    <property type="molecule type" value="Genomic_DNA"/>
</dbReference>
<name>A0A9P4HED9_9PLEO</name>
<evidence type="ECO:0000313" key="1">
    <source>
        <dbReference type="EMBL" id="KAF2032109.1"/>
    </source>
</evidence>
<dbReference type="OrthoDB" id="3797686at2759"/>
<protein>
    <submittedName>
        <fullName evidence="1">Uncharacterized protein</fullName>
    </submittedName>
</protein>
<gene>
    <name evidence="1" type="ORF">EK21DRAFT_110319</name>
</gene>
<dbReference type="Proteomes" id="UP000799777">
    <property type="component" value="Unassembled WGS sequence"/>
</dbReference>
<dbReference type="AlphaFoldDB" id="A0A9P4HED9"/>
<proteinExistence type="predicted"/>
<sequence>MADMEPVDPQYKWILPPGLELLPSAKLPISSNHIVATSNEATAIFYVNALAHEIRVALCPPSLRKGDYTYFKLMHKSHEALKALGLDIRVGLEALCQWKVQSCIHNIAFPLNAILVVDAEKARKYFDLRIHIGTDVPGHSLTLDEAVDAYARVAALIRSDHDRLHDRQIERLEKISGLRAKKRACAD</sequence>
<keyword evidence="2" id="KW-1185">Reference proteome</keyword>
<reference evidence="1" key="1">
    <citation type="journal article" date="2020" name="Stud. Mycol.">
        <title>101 Dothideomycetes genomes: a test case for predicting lifestyles and emergence of pathogens.</title>
        <authorList>
            <person name="Haridas S."/>
            <person name="Albert R."/>
            <person name="Binder M."/>
            <person name="Bloem J."/>
            <person name="Labutti K."/>
            <person name="Salamov A."/>
            <person name="Andreopoulos B."/>
            <person name="Baker S."/>
            <person name="Barry K."/>
            <person name="Bills G."/>
            <person name="Bluhm B."/>
            <person name="Cannon C."/>
            <person name="Castanera R."/>
            <person name="Culley D."/>
            <person name="Daum C."/>
            <person name="Ezra D."/>
            <person name="Gonzalez J."/>
            <person name="Henrissat B."/>
            <person name="Kuo A."/>
            <person name="Liang C."/>
            <person name="Lipzen A."/>
            <person name="Lutzoni F."/>
            <person name="Magnuson J."/>
            <person name="Mondo S."/>
            <person name="Nolan M."/>
            <person name="Ohm R."/>
            <person name="Pangilinan J."/>
            <person name="Park H.-J."/>
            <person name="Ramirez L."/>
            <person name="Alfaro M."/>
            <person name="Sun H."/>
            <person name="Tritt A."/>
            <person name="Yoshinaga Y."/>
            <person name="Zwiers L.-H."/>
            <person name="Turgeon B."/>
            <person name="Goodwin S."/>
            <person name="Spatafora J."/>
            <person name="Crous P."/>
            <person name="Grigoriev I."/>
        </authorList>
    </citation>
    <scope>NUCLEOTIDE SEQUENCE</scope>
    <source>
        <strain evidence="1">CBS 110217</strain>
    </source>
</reference>
<evidence type="ECO:0000313" key="2">
    <source>
        <dbReference type="Proteomes" id="UP000799777"/>
    </source>
</evidence>
<comment type="caution">
    <text evidence="1">The sequence shown here is derived from an EMBL/GenBank/DDBJ whole genome shotgun (WGS) entry which is preliminary data.</text>
</comment>
<accession>A0A9P4HED9</accession>